<dbReference type="PIRSF" id="PIRSF020623">
    <property type="entry name" value="PaaX"/>
    <property type="match status" value="1"/>
</dbReference>
<sequence length="275" mass="30729">MKPRALILDVFGDYLRYVDSEVRASDLVTLLAALGVEPATTRVTLSRLRQEGWFTTRRVGRETIYRLSDELLVVLDEGRSRIFEPYADEWDGAWTQVIFQLDESDRSVREQLKKRLSWLGFGSLTMSTWLTPSDQRVRAHRLRGEFPSATVDVLLARSDSVDGDRSLAERCWDLVALNVDYERFIVEHAVLEDSVAELDGAAALAARTELVSTYRHFPFRDPSLPLALRPDGWRGADAHGMFLATHGALAPAATEYVESVIGAPIGNGALVPQNV</sequence>
<dbReference type="PANTHER" id="PTHR30319">
    <property type="entry name" value="PHENYLACETIC ACID REGULATOR-RELATED TRANSCRIPTIONAL REPRESSOR"/>
    <property type="match status" value="1"/>
</dbReference>
<evidence type="ECO:0000259" key="3">
    <source>
        <dbReference type="Pfam" id="PF20803"/>
    </source>
</evidence>
<dbReference type="InterPro" id="IPR048846">
    <property type="entry name" value="PaaX-like_central"/>
</dbReference>
<dbReference type="InterPro" id="IPR012906">
    <property type="entry name" value="PaaX-like_N"/>
</dbReference>
<organism evidence="4 5">
    <name type="scientific">Labedella populi</name>
    <dbReference type="NCBI Taxonomy" id="2498850"/>
    <lineage>
        <taxon>Bacteria</taxon>
        <taxon>Bacillati</taxon>
        <taxon>Actinomycetota</taxon>
        <taxon>Actinomycetes</taxon>
        <taxon>Micrococcales</taxon>
        <taxon>Microbacteriaceae</taxon>
        <taxon>Labedella</taxon>
    </lineage>
</organism>
<evidence type="ECO:0000259" key="1">
    <source>
        <dbReference type="Pfam" id="PF07848"/>
    </source>
</evidence>
<dbReference type="PANTHER" id="PTHR30319:SF1">
    <property type="entry name" value="TRANSCRIPTIONAL REPRESSOR PAAX"/>
    <property type="match status" value="1"/>
</dbReference>
<dbReference type="GO" id="GO:0006351">
    <property type="term" value="P:DNA-templated transcription"/>
    <property type="evidence" value="ECO:0007669"/>
    <property type="project" value="InterPro"/>
</dbReference>
<dbReference type="EMBL" id="RZNC01000004">
    <property type="protein sequence ID" value="RWZ59699.1"/>
    <property type="molecule type" value="Genomic_DNA"/>
</dbReference>
<dbReference type="SUPFAM" id="SSF46785">
    <property type="entry name" value="Winged helix' DNA-binding domain"/>
    <property type="match status" value="1"/>
</dbReference>
<dbReference type="InterPro" id="IPR036390">
    <property type="entry name" value="WH_DNA-bd_sf"/>
</dbReference>
<evidence type="ECO:0000313" key="4">
    <source>
        <dbReference type="EMBL" id="RWZ59699.1"/>
    </source>
</evidence>
<dbReference type="Gene3D" id="1.10.10.10">
    <property type="entry name" value="Winged helix-like DNA-binding domain superfamily/Winged helix DNA-binding domain"/>
    <property type="match status" value="1"/>
</dbReference>
<dbReference type="Gene3D" id="1.20.58.1460">
    <property type="match status" value="1"/>
</dbReference>
<protein>
    <submittedName>
        <fullName evidence="4">Phenylacetic acid-responsive transcriptional repressor</fullName>
    </submittedName>
</protein>
<dbReference type="OrthoDB" id="2270427at2"/>
<dbReference type="Proteomes" id="UP000288603">
    <property type="component" value="Unassembled WGS sequence"/>
</dbReference>
<dbReference type="InterPro" id="IPR013225">
    <property type="entry name" value="PaaX_C"/>
</dbReference>
<dbReference type="Pfam" id="PF20803">
    <property type="entry name" value="PaaX_M"/>
    <property type="match status" value="1"/>
</dbReference>
<accession>A0A3S4A3Q5</accession>
<name>A0A3S4A3Q5_9MICO</name>
<evidence type="ECO:0000313" key="5">
    <source>
        <dbReference type="Proteomes" id="UP000288603"/>
    </source>
</evidence>
<reference evidence="4 5" key="1">
    <citation type="submission" date="2018-12" db="EMBL/GenBank/DDBJ databases">
        <authorList>
            <person name="Li F."/>
        </authorList>
    </citation>
    <scope>NUCLEOTIDE SEQUENCE [LARGE SCALE GENOMIC DNA]</scope>
    <source>
        <strain evidence="4 5">8H24J-4-2</strain>
    </source>
</reference>
<dbReference type="InterPro" id="IPR011965">
    <property type="entry name" value="PaaX_trns_reg"/>
</dbReference>
<feature type="domain" description="Transcriptional repressor PaaX-like C-terminal" evidence="2">
    <location>
        <begin position="172"/>
        <end position="258"/>
    </location>
</feature>
<dbReference type="AlphaFoldDB" id="A0A3S4A3Q5"/>
<dbReference type="Pfam" id="PF07848">
    <property type="entry name" value="PaaX"/>
    <property type="match status" value="1"/>
</dbReference>
<proteinExistence type="predicted"/>
<gene>
    <name evidence="4" type="ORF">ELQ92_11665</name>
</gene>
<comment type="caution">
    <text evidence="4">The sequence shown here is derived from an EMBL/GenBank/DDBJ whole genome shotgun (WGS) entry which is preliminary data.</text>
</comment>
<feature type="domain" description="Transcriptional repressor PaaX-like N-terminal" evidence="1">
    <location>
        <begin position="3"/>
        <end position="70"/>
    </location>
</feature>
<evidence type="ECO:0000259" key="2">
    <source>
        <dbReference type="Pfam" id="PF08223"/>
    </source>
</evidence>
<dbReference type="Gene3D" id="3.30.70.2650">
    <property type="match status" value="1"/>
</dbReference>
<feature type="domain" description="Transcriptional repressor PaaX-like central Cas2-like" evidence="3">
    <location>
        <begin position="88"/>
        <end position="165"/>
    </location>
</feature>
<dbReference type="Pfam" id="PF08223">
    <property type="entry name" value="PaaX_C"/>
    <property type="match status" value="1"/>
</dbReference>
<keyword evidence="5" id="KW-1185">Reference proteome</keyword>
<dbReference type="InterPro" id="IPR036388">
    <property type="entry name" value="WH-like_DNA-bd_sf"/>
</dbReference>